<protein>
    <recommendedName>
        <fullName evidence="4">Carboxypeptidase regulatory-like domain-containing protein</fullName>
    </recommendedName>
</protein>
<proteinExistence type="predicted"/>
<feature type="chain" id="PRO_5003255421" description="Carboxypeptidase regulatory-like domain-containing protein" evidence="1">
    <location>
        <begin position="21"/>
        <end position="532"/>
    </location>
</feature>
<dbReference type="PROSITE" id="PS51257">
    <property type="entry name" value="PROKAR_LIPOPROTEIN"/>
    <property type="match status" value="1"/>
</dbReference>
<sequence>MQKKYAVLALSLTAALSACGGGTPPKPAPEVPGVEMVTLTGAVAEGRAQEAADGAAVTVKGGGTAQTDADGRFTVTAPKGLTEVTISKAGHASTRVVGLNTAETTELEEILRPVFDATATTKAPEISLTVLRGDPANPDAWKPVAPGETVNTFGSDVTFGVTVKVDRPEMNTFKTGIASIEVAGGTSGYLNAGTVRELYGDPRSQTTSLTFTAAELAAFQGKVNLHVVAYDLNGNRVHLIQPLNVTSEKNMAAVVAPTKVMPRAVTYGDNLTFGPQSLTPAQQARLSAQVQSLGLQALGLGDSLTPQAAPRDASLWVDVRFEYPAEAKPRAFELWRSFDGTTYSKVFSAAPSAVAAGTGRYLMRDTSPQLTAGRQTHYKVLAVSDAGSAESASASVTPLGRYTVQLNSPAQAQTGVSLTPTFTWTGTGQSDRTLTSVIVTDRVQAESYTTTWRSKTVPNGQSAVYNFDGSALTPTLQPNHAYEWQVASVTMNGDGSAVAIAADYFNVFGLFASPSQSVRSAPVSEFVTGGTQ</sequence>
<dbReference type="InterPro" id="IPR008969">
    <property type="entry name" value="CarboxyPept-like_regulatory"/>
</dbReference>
<dbReference type="SUPFAM" id="SSF49464">
    <property type="entry name" value="Carboxypeptidase regulatory domain-like"/>
    <property type="match status" value="1"/>
</dbReference>
<name>F0RMM5_DEIPM</name>
<dbReference type="RefSeq" id="WP_013614684.1">
    <property type="nucleotide sequence ID" value="NC_015161.1"/>
</dbReference>
<organism evidence="2 3">
    <name type="scientific">Deinococcus proteolyticus (strain ATCC 35074 / DSM 20540 / JCM 6276 / NBRC 101906 / NCIMB 13154 / VKM Ac-1939 / CCM 2703 / MRP)</name>
    <dbReference type="NCBI Taxonomy" id="693977"/>
    <lineage>
        <taxon>Bacteria</taxon>
        <taxon>Thermotogati</taxon>
        <taxon>Deinococcota</taxon>
        <taxon>Deinococci</taxon>
        <taxon>Deinococcales</taxon>
        <taxon>Deinococcaceae</taxon>
        <taxon>Deinococcus</taxon>
    </lineage>
</organism>
<dbReference type="AlphaFoldDB" id="F0RMM5"/>
<dbReference type="Gene3D" id="2.60.40.1120">
    <property type="entry name" value="Carboxypeptidase-like, regulatory domain"/>
    <property type="match status" value="1"/>
</dbReference>
<keyword evidence="1" id="KW-0732">Signal</keyword>
<keyword evidence="3" id="KW-1185">Reference proteome</keyword>
<dbReference type="EMBL" id="CP002536">
    <property type="protein sequence ID" value="ADY26075.1"/>
    <property type="molecule type" value="Genomic_DNA"/>
</dbReference>
<dbReference type="eggNOG" id="COG4932">
    <property type="taxonomic scope" value="Bacteria"/>
</dbReference>
<evidence type="ECO:0000313" key="3">
    <source>
        <dbReference type="Proteomes" id="UP000007718"/>
    </source>
</evidence>
<dbReference type="Proteomes" id="UP000007718">
    <property type="component" value="Chromosome"/>
</dbReference>
<reference evidence="2 3" key="2">
    <citation type="journal article" date="2012" name="Stand. Genomic Sci.">
        <title>Complete genome sequence of the orange-red pigmented, radioresistant Deinococcus proteolyticus type strain (MRP(T)).</title>
        <authorList>
            <person name="Copeland A."/>
            <person name="Zeytun A."/>
            <person name="Yassawong M."/>
            <person name="Nolan M."/>
            <person name="Lucas S."/>
            <person name="Hammon N."/>
            <person name="Deshpande S."/>
            <person name="Cheng J.F."/>
            <person name="Han C."/>
            <person name="Tapia R."/>
            <person name="Goodwin L.A."/>
            <person name="Pitluck S."/>
            <person name="Mavromatis K."/>
            <person name="Liolios K."/>
            <person name="Pagani I."/>
            <person name="Ivanova N."/>
            <person name="Mikhailova N."/>
            <person name="Pati A."/>
            <person name="Chen A."/>
            <person name="Palaniappan K."/>
            <person name="Land M."/>
            <person name="Hauser L."/>
            <person name="Jeffries C.D."/>
            <person name="Brambilla E.M."/>
            <person name="Rohde M."/>
            <person name="Sikorski J."/>
            <person name="Pukall R."/>
            <person name="Goker M."/>
            <person name="Detter J.C."/>
            <person name="Woyke T."/>
            <person name="Bristow J."/>
            <person name="Eisen J.A."/>
            <person name="Markowitz V."/>
            <person name="Hugenholtz P."/>
            <person name="Kyrpides N.C."/>
            <person name="Klenk H.P."/>
            <person name="Lapidus A."/>
        </authorList>
    </citation>
    <scope>NUCLEOTIDE SEQUENCE [LARGE SCALE GENOMIC DNA]</scope>
    <source>
        <strain evidence="3">ATCC 35074 / DSM 20540 / JCM 6276 / NBRC 101906 / NCIMB 13154 / VKM Ac-1939 / CCM 2703 / MRP</strain>
    </source>
</reference>
<gene>
    <name evidence="2" type="ordered locus">Deipr_0919</name>
</gene>
<dbReference type="KEGG" id="dpt:Deipr_0919"/>
<feature type="signal peptide" evidence="1">
    <location>
        <begin position="1"/>
        <end position="20"/>
    </location>
</feature>
<evidence type="ECO:0000313" key="2">
    <source>
        <dbReference type="EMBL" id="ADY26075.1"/>
    </source>
</evidence>
<accession>F0RMM5</accession>
<dbReference type="HOGENOM" id="CLU_495050_0_0_0"/>
<dbReference type="STRING" id="693977.Deipr_0919"/>
<evidence type="ECO:0000256" key="1">
    <source>
        <dbReference type="SAM" id="SignalP"/>
    </source>
</evidence>
<dbReference type="OrthoDB" id="53049at2"/>
<evidence type="ECO:0008006" key="4">
    <source>
        <dbReference type="Google" id="ProtNLM"/>
    </source>
</evidence>
<reference evidence="3" key="1">
    <citation type="submission" date="2011-02" db="EMBL/GenBank/DDBJ databases">
        <title>The complete sequence of chromosome of Deinococcus proteolyticus DSM 20540.</title>
        <authorList>
            <consortium name="US DOE Joint Genome Institute (JGI-PGF)"/>
            <person name="Lucas S."/>
            <person name="Copeland A."/>
            <person name="Lapidus A."/>
            <person name="Bruce D."/>
            <person name="Goodwin L."/>
            <person name="Pitluck S."/>
            <person name="Kyrpides N."/>
            <person name="Mavromatis K."/>
            <person name="Pagani I."/>
            <person name="Ivanova N."/>
            <person name="Ovchinnikova G."/>
            <person name="Zeytun A."/>
            <person name="Detter J.C."/>
            <person name="Han C."/>
            <person name="Land M."/>
            <person name="Hauser L."/>
            <person name="Markowitz V."/>
            <person name="Cheng J.-F."/>
            <person name="Hugenholtz P."/>
            <person name="Woyke T."/>
            <person name="Wu D."/>
            <person name="Pukall R."/>
            <person name="Steenblock K."/>
            <person name="Brambilla E."/>
            <person name="Klenk H.-P."/>
            <person name="Eisen J.A."/>
        </authorList>
    </citation>
    <scope>NUCLEOTIDE SEQUENCE [LARGE SCALE GENOMIC DNA]</scope>
    <source>
        <strain evidence="3">ATCC 35074 / DSM 20540 / JCM 6276 / NBRC 101906 / NCIMB 13154 / VKM Ac-1939 / CCM 2703 / MRP</strain>
    </source>
</reference>